<evidence type="ECO:0000256" key="3">
    <source>
        <dbReference type="ARBA" id="ARBA00022694"/>
    </source>
</evidence>
<dbReference type="InterPro" id="IPR017861">
    <property type="entry name" value="KAE1/TsaD"/>
</dbReference>
<dbReference type="PANTHER" id="PTHR11735:SF6">
    <property type="entry name" value="TRNA N6-ADENOSINE THREONYLCARBAMOYLTRANSFERASE, MITOCHONDRIAL"/>
    <property type="match status" value="1"/>
</dbReference>
<evidence type="ECO:0000256" key="5">
    <source>
        <dbReference type="ARBA" id="ARBA00023004"/>
    </source>
</evidence>
<name>B2A533_NATTJ</name>
<dbReference type="Proteomes" id="UP000001683">
    <property type="component" value="Chromosome"/>
</dbReference>
<feature type="domain" description="Gcp-like" evidence="8">
    <location>
        <begin position="34"/>
        <end position="314"/>
    </location>
</feature>
<dbReference type="GO" id="GO:0008033">
    <property type="term" value="P:tRNA processing"/>
    <property type="evidence" value="ECO:0007669"/>
    <property type="project" value="UniProtKB-KW"/>
</dbReference>
<evidence type="ECO:0000256" key="2">
    <source>
        <dbReference type="ARBA" id="ARBA00022679"/>
    </source>
</evidence>
<dbReference type="InterPro" id="IPR043129">
    <property type="entry name" value="ATPase_NBD"/>
</dbReference>
<dbReference type="HOGENOM" id="CLU_023208_3_0_9"/>
<evidence type="ECO:0000259" key="8">
    <source>
        <dbReference type="Pfam" id="PF00814"/>
    </source>
</evidence>
<evidence type="ECO:0000313" key="10">
    <source>
        <dbReference type="Proteomes" id="UP000001683"/>
    </source>
</evidence>
<keyword evidence="10" id="KW-1185">Reference proteome</keyword>
<reference evidence="9 10" key="2">
    <citation type="journal article" date="2011" name="J. Bacteriol.">
        <title>Complete genome sequence of the anaerobic, halophilic alkalithermophile Natranaerobius thermophilus JW/NM-WN-LF.</title>
        <authorList>
            <person name="Zhao B."/>
            <person name="Mesbah N.M."/>
            <person name="Dalin E."/>
            <person name="Goodwin L."/>
            <person name="Nolan M."/>
            <person name="Pitluck S."/>
            <person name="Chertkov O."/>
            <person name="Brettin T.S."/>
            <person name="Han J."/>
            <person name="Larimer F.W."/>
            <person name="Land M.L."/>
            <person name="Hauser L."/>
            <person name="Kyrpides N."/>
            <person name="Wiegel J."/>
        </authorList>
    </citation>
    <scope>NUCLEOTIDE SEQUENCE [LARGE SCALE GENOMIC DNA]</scope>
    <source>
        <strain evidence="10">ATCC BAA-1301 / DSM 18059 / JW/NM-WN-LF</strain>
    </source>
</reference>
<dbReference type="PRINTS" id="PR00789">
    <property type="entry name" value="OSIALOPTASE"/>
</dbReference>
<dbReference type="Pfam" id="PF00814">
    <property type="entry name" value="TsaD"/>
    <property type="match status" value="1"/>
</dbReference>
<keyword evidence="3" id="KW-0819">tRNA processing</keyword>
<evidence type="ECO:0000313" key="9">
    <source>
        <dbReference type="EMBL" id="ACB85275.1"/>
    </source>
</evidence>
<evidence type="ECO:0000256" key="7">
    <source>
        <dbReference type="ARBA" id="ARBA00048117"/>
    </source>
</evidence>
<accession>B2A533</accession>
<organism evidence="9 10">
    <name type="scientific">Natranaerobius thermophilus (strain ATCC BAA-1301 / DSM 18059 / JW/NM-WN-LF)</name>
    <dbReference type="NCBI Taxonomy" id="457570"/>
    <lineage>
        <taxon>Bacteria</taxon>
        <taxon>Bacillati</taxon>
        <taxon>Bacillota</taxon>
        <taxon>Clostridia</taxon>
        <taxon>Natranaerobiales</taxon>
        <taxon>Natranaerobiaceae</taxon>
        <taxon>Natranaerobius</taxon>
    </lineage>
</organism>
<dbReference type="STRING" id="457570.Nther_1701"/>
<dbReference type="AlphaFoldDB" id="B2A533"/>
<dbReference type="InterPro" id="IPR000905">
    <property type="entry name" value="Gcp-like_dom"/>
</dbReference>
<sequence length="322" mass="35354">MGLDTSCYTTSMAVINKQGKIIAKTERPLEVAMGKGGLRQSEAVFQHINNLPQGLTEIKKQLNVNNLDLNLAAIAVSSRPRPIEGSYMPVFKVGDSYAKALSLSSGIPLLEYTHQEGHIASIVYEKSNNIRLEDMDKFLVFHVSGGTTELLICHTKGKFSSFDIEIIGGTKDIAAGQLIDRTAKLMNLPFPGGPHLEKLGDQSGQTDISVPFSVEDTKINFSGPETHIKRLIHNEDYPKPAVARGIEQCVAKSLLTVLENALKKHQVKNILFVGGVMSNSYIKNYLSKNISNEKYNLIFGSPELSKDNAVGVAWLGYNNFFN</sequence>
<keyword evidence="2" id="KW-0808">Transferase</keyword>
<evidence type="ECO:0000256" key="6">
    <source>
        <dbReference type="ARBA" id="ARBA00023315"/>
    </source>
</evidence>
<dbReference type="Gene3D" id="3.30.420.40">
    <property type="match status" value="2"/>
</dbReference>
<reference evidence="9 10" key="1">
    <citation type="submission" date="2008-04" db="EMBL/GenBank/DDBJ databases">
        <title>Complete sequence of chromosome of Natranaerobius thermophilus JW/NM-WN-LF.</title>
        <authorList>
            <consortium name="US DOE Joint Genome Institute"/>
            <person name="Copeland A."/>
            <person name="Lucas S."/>
            <person name="Lapidus A."/>
            <person name="Glavina del Rio T."/>
            <person name="Dalin E."/>
            <person name="Tice H."/>
            <person name="Bruce D."/>
            <person name="Goodwin L."/>
            <person name="Pitluck S."/>
            <person name="Chertkov O."/>
            <person name="Brettin T."/>
            <person name="Detter J.C."/>
            <person name="Han C."/>
            <person name="Kuske C.R."/>
            <person name="Schmutz J."/>
            <person name="Larimer F."/>
            <person name="Land M."/>
            <person name="Hauser L."/>
            <person name="Kyrpides N."/>
            <person name="Lykidis A."/>
            <person name="Mesbah N.M."/>
            <person name="Wiegel J."/>
        </authorList>
    </citation>
    <scope>NUCLEOTIDE SEQUENCE [LARGE SCALE GENOMIC DNA]</scope>
    <source>
        <strain evidence="10">ATCC BAA-1301 / DSM 18059 / JW/NM-WN-LF</strain>
    </source>
</reference>
<proteinExistence type="predicted"/>
<dbReference type="InParanoid" id="B2A533"/>
<keyword evidence="5" id="KW-0408">Iron</keyword>
<evidence type="ECO:0000256" key="1">
    <source>
        <dbReference type="ARBA" id="ARBA00012156"/>
    </source>
</evidence>
<protein>
    <recommendedName>
        <fullName evidence="1">N(6)-L-threonylcarbamoyladenine synthase</fullName>
        <ecNumber evidence="1">2.3.1.234</ecNumber>
    </recommendedName>
</protein>
<dbReference type="SUPFAM" id="SSF53067">
    <property type="entry name" value="Actin-like ATPase domain"/>
    <property type="match status" value="1"/>
</dbReference>
<keyword evidence="4" id="KW-0479">Metal-binding</keyword>
<evidence type="ECO:0000256" key="4">
    <source>
        <dbReference type="ARBA" id="ARBA00022723"/>
    </source>
</evidence>
<keyword evidence="6" id="KW-0012">Acyltransferase</keyword>
<dbReference type="GO" id="GO:0046872">
    <property type="term" value="F:metal ion binding"/>
    <property type="evidence" value="ECO:0007669"/>
    <property type="project" value="UniProtKB-KW"/>
</dbReference>
<dbReference type="GO" id="GO:0061711">
    <property type="term" value="F:tRNA N(6)-L-threonylcarbamoyladenine synthase activity"/>
    <property type="evidence" value="ECO:0007669"/>
    <property type="project" value="UniProtKB-EC"/>
</dbReference>
<dbReference type="GO" id="GO:0016787">
    <property type="term" value="F:hydrolase activity"/>
    <property type="evidence" value="ECO:0007669"/>
    <property type="project" value="UniProtKB-KW"/>
</dbReference>
<dbReference type="EMBL" id="CP001034">
    <property type="protein sequence ID" value="ACB85275.1"/>
    <property type="molecule type" value="Genomic_DNA"/>
</dbReference>
<keyword evidence="9" id="KW-0378">Hydrolase</keyword>
<gene>
    <name evidence="9" type="ordered locus">Nther_1701</name>
</gene>
<dbReference type="eggNOG" id="COG0533">
    <property type="taxonomic scope" value="Bacteria"/>
</dbReference>
<dbReference type="PANTHER" id="PTHR11735">
    <property type="entry name" value="TRNA N6-ADENOSINE THREONYLCARBAMOYLTRANSFERASE"/>
    <property type="match status" value="1"/>
</dbReference>
<dbReference type="EC" id="2.3.1.234" evidence="1"/>
<comment type="catalytic activity">
    <reaction evidence="7">
        <text>L-threonylcarbamoyladenylate + adenosine(37) in tRNA = N(6)-L-threonylcarbamoyladenosine(37) in tRNA + AMP + H(+)</text>
        <dbReference type="Rhea" id="RHEA:37059"/>
        <dbReference type="Rhea" id="RHEA-COMP:10162"/>
        <dbReference type="Rhea" id="RHEA-COMP:10163"/>
        <dbReference type="ChEBI" id="CHEBI:15378"/>
        <dbReference type="ChEBI" id="CHEBI:73682"/>
        <dbReference type="ChEBI" id="CHEBI:74411"/>
        <dbReference type="ChEBI" id="CHEBI:74418"/>
        <dbReference type="ChEBI" id="CHEBI:456215"/>
        <dbReference type="EC" id="2.3.1.234"/>
    </reaction>
</comment>
<dbReference type="KEGG" id="nth:Nther_1701"/>